<evidence type="ECO:0000313" key="2">
    <source>
        <dbReference type="EMBL" id="KTT97249.1"/>
    </source>
</evidence>
<evidence type="ECO:0000313" key="3">
    <source>
        <dbReference type="EMBL" id="KTW14417.1"/>
    </source>
</evidence>
<reference evidence="4 5" key="1">
    <citation type="journal article" date="2016" name="Front. Microbiol.">
        <title>Genomic Resource of Rice Seed Associated Bacteria.</title>
        <authorList>
            <person name="Midha S."/>
            <person name="Bansal K."/>
            <person name="Sharma S."/>
            <person name="Kumar N."/>
            <person name="Patil P.P."/>
            <person name="Chaudhry V."/>
            <person name="Patil P.B."/>
        </authorList>
    </citation>
    <scope>NUCLEOTIDE SEQUENCE [LARGE SCALE GENOMIC DNA]</scope>
    <source>
        <strain evidence="3 6">NS258</strain>
        <strain evidence="1 4">NS319</strain>
        <strain evidence="2 5">SB4</strain>
    </source>
</reference>
<organism evidence="3 6">
    <name type="scientific">Sphingomonas sanguinis</name>
    <dbReference type="NCBI Taxonomy" id="33051"/>
    <lineage>
        <taxon>Bacteria</taxon>
        <taxon>Pseudomonadati</taxon>
        <taxon>Pseudomonadota</taxon>
        <taxon>Alphaproteobacteria</taxon>
        <taxon>Sphingomonadales</taxon>
        <taxon>Sphingomonadaceae</taxon>
        <taxon>Sphingomonas</taxon>
    </lineage>
</organism>
<dbReference type="EMBL" id="LDTD01000096">
    <property type="protein sequence ID" value="KTT68609.1"/>
    <property type="molecule type" value="Genomic_DNA"/>
</dbReference>
<dbReference type="EMBL" id="LDTE01000087">
    <property type="protein sequence ID" value="KTT97249.1"/>
    <property type="molecule type" value="Genomic_DNA"/>
</dbReference>
<dbReference type="OrthoDB" id="7568057at2"/>
<comment type="caution">
    <text evidence="3">The sequence shown here is derived from an EMBL/GenBank/DDBJ whole genome shotgun (WGS) entry which is preliminary data.</text>
</comment>
<dbReference type="PATRIC" id="fig|33051.3.peg.4017"/>
<evidence type="ECO:0000313" key="6">
    <source>
        <dbReference type="Proteomes" id="UP000074410"/>
    </source>
</evidence>
<dbReference type="Proteomes" id="UP000074072">
    <property type="component" value="Unassembled WGS sequence"/>
</dbReference>
<sequence>MAQFDMVTDGYQGGDRLCTDGVEYAFERRSGPRVTSGTSVSSCDKTYERAAMLLFDFARRFAPLPKTLD</sequence>
<evidence type="ECO:0000313" key="1">
    <source>
        <dbReference type="EMBL" id="KTT68609.1"/>
    </source>
</evidence>
<evidence type="ECO:0000313" key="5">
    <source>
        <dbReference type="Proteomes" id="UP000074072"/>
    </source>
</evidence>
<accession>A0A147J9F3</accession>
<dbReference type="Proteomes" id="UP000072867">
    <property type="component" value="Unassembled WGS sequence"/>
</dbReference>
<evidence type="ECO:0000313" key="4">
    <source>
        <dbReference type="Proteomes" id="UP000072867"/>
    </source>
</evidence>
<dbReference type="STRING" id="33051.SB4_13770"/>
<dbReference type="AlphaFoldDB" id="A0A147J9F3"/>
<dbReference type="Proteomes" id="UP000074410">
    <property type="component" value="Unassembled WGS sequence"/>
</dbReference>
<dbReference type="EMBL" id="LDTC01000053">
    <property type="protein sequence ID" value="KTW14417.1"/>
    <property type="molecule type" value="Genomic_DNA"/>
</dbReference>
<name>A0A147J9F3_9SPHN</name>
<proteinExistence type="predicted"/>
<protein>
    <submittedName>
        <fullName evidence="3">Uncharacterized protein</fullName>
    </submittedName>
</protein>
<gene>
    <name evidence="3" type="ORF">NS258_07380</name>
    <name evidence="1" type="ORF">NS319_13130</name>
    <name evidence="2" type="ORF">SB4_13770</name>
</gene>